<feature type="compositionally biased region" description="Basic and acidic residues" evidence="1">
    <location>
        <begin position="23"/>
        <end position="45"/>
    </location>
</feature>
<dbReference type="Proteomes" id="UP000735302">
    <property type="component" value="Unassembled WGS sequence"/>
</dbReference>
<dbReference type="AlphaFoldDB" id="A0AAV4CV04"/>
<feature type="region of interest" description="Disordered" evidence="1">
    <location>
        <begin position="1"/>
        <end position="81"/>
    </location>
</feature>
<feature type="compositionally biased region" description="Acidic residues" evidence="1">
    <location>
        <begin position="46"/>
        <end position="71"/>
    </location>
</feature>
<evidence type="ECO:0000313" key="3">
    <source>
        <dbReference type="Proteomes" id="UP000735302"/>
    </source>
</evidence>
<feature type="compositionally biased region" description="Polar residues" evidence="1">
    <location>
        <begin position="1"/>
        <end position="10"/>
    </location>
</feature>
<reference evidence="2 3" key="1">
    <citation type="journal article" date="2021" name="Elife">
        <title>Chloroplast acquisition without the gene transfer in kleptoplastic sea slugs, Plakobranchus ocellatus.</title>
        <authorList>
            <person name="Maeda T."/>
            <person name="Takahashi S."/>
            <person name="Yoshida T."/>
            <person name="Shimamura S."/>
            <person name="Takaki Y."/>
            <person name="Nagai Y."/>
            <person name="Toyoda A."/>
            <person name="Suzuki Y."/>
            <person name="Arimoto A."/>
            <person name="Ishii H."/>
            <person name="Satoh N."/>
            <person name="Nishiyama T."/>
            <person name="Hasebe M."/>
            <person name="Maruyama T."/>
            <person name="Minagawa J."/>
            <person name="Obokata J."/>
            <person name="Shigenobu S."/>
        </authorList>
    </citation>
    <scope>NUCLEOTIDE SEQUENCE [LARGE SCALE GENOMIC DNA]</scope>
</reference>
<evidence type="ECO:0000256" key="1">
    <source>
        <dbReference type="SAM" id="MobiDB-lite"/>
    </source>
</evidence>
<comment type="caution">
    <text evidence="2">The sequence shown here is derived from an EMBL/GenBank/DDBJ whole genome shotgun (WGS) entry which is preliminary data.</text>
</comment>
<protein>
    <submittedName>
        <fullName evidence="2">Uncharacterized protein</fullName>
    </submittedName>
</protein>
<evidence type="ECO:0000313" key="2">
    <source>
        <dbReference type="EMBL" id="GFO35734.1"/>
    </source>
</evidence>
<proteinExistence type="predicted"/>
<gene>
    <name evidence="2" type="ORF">PoB_006223900</name>
</gene>
<name>A0AAV4CV04_9GAST</name>
<organism evidence="2 3">
    <name type="scientific">Plakobranchus ocellatus</name>
    <dbReference type="NCBI Taxonomy" id="259542"/>
    <lineage>
        <taxon>Eukaryota</taxon>
        <taxon>Metazoa</taxon>
        <taxon>Spiralia</taxon>
        <taxon>Lophotrochozoa</taxon>
        <taxon>Mollusca</taxon>
        <taxon>Gastropoda</taxon>
        <taxon>Heterobranchia</taxon>
        <taxon>Euthyneura</taxon>
        <taxon>Panpulmonata</taxon>
        <taxon>Sacoglossa</taxon>
        <taxon>Placobranchoidea</taxon>
        <taxon>Plakobranchidae</taxon>
        <taxon>Plakobranchus</taxon>
    </lineage>
</organism>
<dbReference type="EMBL" id="BLXT01007004">
    <property type="protein sequence ID" value="GFO35734.1"/>
    <property type="molecule type" value="Genomic_DNA"/>
</dbReference>
<accession>A0AAV4CV04</accession>
<keyword evidence="3" id="KW-1185">Reference proteome</keyword>
<sequence>MIVLISSSPRHLSPASALADTVSQERDSHVASNEPRDIPHSKHDVDDDDDDDVDDDDDDDDDGDDDSDDLEIETRLPLYLI</sequence>